<dbReference type="InterPro" id="IPR036056">
    <property type="entry name" value="Fibrinogen-like_C"/>
</dbReference>
<protein>
    <submittedName>
        <fullName evidence="4">Angiopoietin-related protein 1</fullName>
    </submittedName>
</protein>
<dbReference type="EMBL" id="JACEEZ010002237">
    <property type="protein sequence ID" value="KAG0728420.1"/>
    <property type="molecule type" value="Genomic_DNA"/>
</dbReference>
<dbReference type="SMART" id="SM00186">
    <property type="entry name" value="FBG"/>
    <property type="match status" value="1"/>
</dbReference>
<dbReference type="AlphaFoldDB" id="A0A8J4YZ89"/>
<feature type="region of interest" description="Disordered" evidence="1">
    <location>
        <begin position="241"/>
        <end position="293"/>
    </location>
</feature>
<dbReference type="InterPro" id="IPR002181">
    <property type="entry name" value="Fibrinogen_a/b/g_C_dom"/>
</dbReference>
<dbReference type="OrthoDB" id="9990035at2759"/>
<evidence type="ECO:0000256" key="2">
    <source>
        <dbReference type="SAM" id="SignalP"/>
    </source>
</evidence>
<feature type="region of interest" description="Disordered" evidence="1">
    <location>
        <begin position="93"/>
        <end position="121"/>
    </location>
</feature>
<feature type="compositionally biased region" description="Basic and acidic residues" evidence="1">
    <location>
        <begin position="93"/>
        <end position="103"/>
    </location>
</feature>
<dbReference type="InterPro" id="IPR014716">
    <property type="entry name" value="Fibrinogen_a/b/g_C_1"/>
</dbReference>
<dbReference type="PROSITE" id="PS51406">
    <property type="entry name" value="FIBRINOGEN_C_2"/>
    <property type="match status" value="1"/>
</dbReference>
<feature type="compositionally biased region" description="Low complexity" evidence="1">
    <location>
        <begin position="253"/>
        <end position="287"/>
    </location>
</feature>
<evidence type="ECO:0000259" key="3">
    <source>
        <dbReference type="PROSITE" id="PS51406"/>
    </source>
</evidence>
<evidence type="ECO:0000256" key="1">
    <source>
        <dbReference type="SAM" id="MobiDB-lite"/>
    </source>
</evidence>
<feature type="domain" description="Fibrinogen C-terminal" evidence="3">
    <location>
        <begin position="287"/>
        <end position="474"/>
    </location>
</feature>
<dbReference type="InterPro" id="IPR050373">
    <property type="entry name" value="Fibrinogen_C-term_domain"/>
</dbReference>
<comment type="caution">
    <text evidence="4">The sequence shown here is derived from an EMBL/GenBank/DDBJ whole genome shotgun (WGS) entry which is preliminary data.</text>
</comment>
<dbReference type="GO" id="GO:0005615">
    <property type="term" value="C:extracellular space"/>
    <property type="evidence" value="ECO:0007669"/>
    <property type="project" value="TreeGrafter"/>
</dbReference>
<proteinExistence type="predicted"/>
<dbReference type="Gene3D" id="3.90.215.10">
    <property type="entry name" value="Gamma Fibrinogen, chain A, domain 1"/>
    <property type="match status" value="2"/>
</dbReference>
<dbReference type="Pfam" id="PF00147">
    <property type="entry name" value="Fibrinogen_C"/>
    <property type="match status" value="2"/>
</dbReference>
<evidence type="ECO:0000313" key="5">
    <source>
        <dbReference type="Proteomes" id="UP000770661"/>
    </source>
</evidence>
<evidence type="ECO:0000313" key="4">
    <source>
        <dbReference type="EMBL" id="KAG0728420.1"/>
    </source>
</evidence>
<keyword evidence="5" id="KW-1185">Reference proteome</keyword>
<organism evidence="4 5">
    <name type="scientific">Chionoecetes opilio</name>
    <name type="common">Atlantic snow crab</name>
    <name type="synonym">Cancer opilio</name>
    <dbReference type="NCBI Taxonomy" id="41210"/>
    <lineage>
        <taxon>Eukaryota</taxon>
        <taxon>Metazoa</taxon>
        <taxon>Ecdysozoa</taxon>
        <taxon>Arthropoda</taxon>
        <taxon>Crustacea</taxon>
        <taxon>Multicrustacea</taxon>
        <taxon>Malacostraca</taxon>
        <taxon>Eumalacostraca</taxon>
        <taxon>Eucarida</taxon>
        <taxon>Decapoda</taxon>
        <taxon>Pleocyemata</taxon>
        <taxon>Brachyura</taxon>
        <taxon>Eubrachyura</taxon>
        <taxon>Majoidea</taxon>
        <taxon>Majidae</taxon>
        <taxon>Chionoecetes</taxon>
    </lineage>
</organism>
<accession>A0A8J4YZ89</accession>
<name>A0A8J4YZ89_CHIOP</name>
<keyword evidence="2" id="KW-0732">Signal</keyword>
<sequence length="474" mass="52568">MRVTTLLVTCVAAVAGSATQLRAVYVPREVQQQQDSNNVDAKYVLSEVIASEFERHVPVLSDNLRGELNALRNDINRQFDSLKHHMDVKLDRMQRDAPERDATTPEAATPRQEAASPATPAATIRHNLAMAELRRLGADLTQTMNEEVARLRQDFTASLHDLRDHVDNATAGLAVTLGEEFSTQAQESTTLLKKVFFLTRNQMTLIQGTLSNITAAIRRDPPATTLPPPPPAQATHAVTKGITTHQPPPGLSTLTHTTNTDTTDTTEPALTTTDHTTTTTTVPTTTTEPEDLPKDCAEALNSGMIRSGVTKIRPSAEMKPKPVWCEQKVVGGGWSVMLWRRKQPTQIDFRRTWKSYVEGFGDPDGEYWIGTRGYELNVGGYNKSSTGGDALEYHNGMEFSTFNQDNDGSGGGSCSEWSGGGGWWFNYCYYSNPTAIYPPADLPPNTQVDHLVEWRKWQGYYTYLSTFRMMIRPN</sequence>
<feature type="signal peptide" evidence="2">
    <location>
        <begin position="1"/>
        <end position="18"/>
    </location>
</feature>
<dbReference type="SUPFAM" id="SSF56496">
    <property type="entry name" value="Fibrinogen C-terminal domain-like"/>
    <property type="match status" value="1"/>
</dbReference>
<dbReference type="Proteomes" id="UP000770661">
    <property type="component" value="Unassembled WGS sequence"/>
</dbReference>
<reference evidence="4" key="1">
    <citation type="submission" date="2020-07" db="EMBL/GenBank/DDBJ databases">
        <title>The High-quality genome of the commercially important snow crab, Chionoecetes opilio.</title>
        <authorList>
            <person name="Jeong J.-H."/>
            <person name="Ryu S."/>
        </authorList>
    </citation>
    <scope>NUCLEOTIDE SEQUENCE</scope>
    <source>
        <strain evidence="4">MADBK_172401_WGS</strain>
        <tissue evidence="4">Digestive gland</tissue>
    </source>
</reference>
<feature type="chain" id="PRO_5035180156" evidence="2">
    <location>
        <begin position="19"/>
        <end position="474"/>
    </location>
</feature>
<gene>
    <name evidence="4" type="primary">ANGPTL1</name>
    <name evidence="4" type="ORF">GWK47_032513</name>
</gene>
<dbReference type="PANTHER" id="PTHR19143">
    <property type="entry name" value="FIBRINOGEN/TENASCIN/ANGIOPOEITIN"/>
    <property type="match status" value="1"/>
</dbReference>